<name>A0ABP1RVI2_9HEXA</name>
<sequence>MCYNFSVECNSASEIEGNIIVMMHSVLKKKAGVTSDSEKKPVVNQNSANEKWGKKVNSFNSTYLFLRTENVLPTSPIIRQPSFNTISTRTNVGINSSIHNTPSSVTTKTFYTTTATPSTTTKIVPTTTKTFPITTATTPATSSTLPTTT</sequence>
<keyword evidence="2" id="KW-1185">Reference proteome</keyword>
<organism evidence="1 2">
    <name type="scientific">Orchesella dallaii</name>
    <dbReference type="NCBI Taxonomy" id="48710"/>
    <lineage>
        <taxon>Eukaryota</taxon>
        <taxon>Metazoa</taxon>
        <taxon>Ecdysozoa</taxon>
        <taxon>Arthropoda</taxon>
        <taxon>Hexapoda</taxon>
        <taxon>Collembola</taxon>
        <taxon>Entomobryomorpha</taxon>
        <taxon>Entomobryoidea</taxon>
        <taxon>Orchesellidae</taxon>
        <taxon>Orchesellinae</taxon>
        <taxon>Orchesella</taxon>
    </lineage>
</organism>
<dbReference type="Proteomes" id="UP001642540">
    <property type="component" value="Unassembled WGS sequence"/>
</dbReference>
<evidence type="ECO:0000313" key="2">
    <source>
        <dbReference type="Proteomes" id="UP001642540"/>
    </source>
</evidence>
<proteinExistence type="predicted"/>
<evidence type="ECO:0000313" key="1">
    <source>
        <dbReference type="EMBL" id="CAL8136902.1"/>
    </source>
</evidence>
<dbReference type="EMBL" id="CAXLJM020000112">
    <property type="protein sequence ID" value="CAL8136902.1"/>
    <property type="molecule type" value="Genomic_DNA"/>
</dbReference>
<protein>
    <submittedName>
        <fullName evidence="1">Uncharacterized protein</fullName>
    </submittedName>
</protein>
<gene>
    <name evidence="1" type="ORF">ODALV1_LOCUS26669</name>
</gene>
<reference evidence="1 2" key="1">
    <citation type="submission" date="2024-08" db="EMBL/GenBank/DDBJ databases">
        <authorList>
            <person name="Cucini C."/>
            <person name="Frati F."/>
        </authorList>
    </citation>
    <scope>NUCLEOTIDE SEQUENCE [LARGE SCALE GENOMIC DNA]</scope>
</reference>
<comment type="caution">
    <text evidence="1">The sequence shown here is derived from an EMBL/GenBank/DDBJ whole genome shotgun (WGS) entry which is preliminary data.</text>
</comment>
<accession>A0ABP1RVI2</accession>